<keyword evidence="2" id="KW-0808">Transferase</keyword>
<dbReference type="InterPro" id="IPR016181">
    <property type="entry name" value="Acyl_CoA_acyltransferase"/>
</dbReference>
<dbReference type="Proteomes" id="UP000549617">
    <property type="component" value="Unassembled WGS sequence"/>
</dbReference>
<dbReference type="Pfam" id="PF00583">
    <property type="entry name" value="Acetyltransf_1"/>
    <property type="match status" value="1"/>
</dbReference>
<evidence type="ECO:0000313" key="2">
    <source>
        <dbReference type="EMBL" id="MBB5686482.1"/>
    </source>
</evidence>
<dbReference type="InterPro" id="IPR000182">
    <property type="entry name" value="GNAT_dom"/>
</dbReference>
<comment type="caution">
    <text evidence="2">The sequence shown here is derived from an EMBL/GenBank/DDBJ whole genome shotgun (WGS) entry which is preliminary data.</text>
</comment>
<reference evidence="2 3" key="1">
    <citation type="submission" date="2020-08" db="EMBL/GenBank/DDBJ databases">
        <title>Genomic Encyclopedia of Type Strains, Phase IV (KMG-IV): sequencing the most valuable type-strain genomes for metagenomic binning, comparative biology and taxonomic classification.</title>
        <authorList>
            <person name="Goeker M."/>
        </authorList>
    </citation>
    <scope>NUCLEOTIDE SEQUENCE [LARGE SCALE GENOMIC DNA]</scope>
    <source>
        <strain evidence="2 3">DSM 25079</strain>
    </source>
</reference>
<proteinExistence type="predicted"/>
<keyword evidence="3" id="KW-1185">Reference proteome</keyword>
<protein>
    <submittedName>
        <fullName evidence="2">GNAT superfamily N-acetyltransferase</fullName>
    </submittedName>
</protein>
<evidence type="ECO:0000313" key="3">
    <source>
        <dbReference type="Proteomes" id="UP000549617"/>
    </source>
</evidence>
<dbReference type="SUPFAM" id="SSF55729">
    <property type="entry name" value="Acyl-CoA N-acyltransferases (Nat)"/>
    <property type="match status" value="1"/>
</dbReference>
<dbReference type="CDD" id="cd04301">
    <property type="entry name" value="NAT_SF"/>
    <property type="match status" value="1"/>
</dbReference>
<dbReference type="EMBL" id="JACIJC010000004">
    <property type="protein sequence ID" value="MBB5686482.1"/>
    <property type="molecule type" value="Genomic_DNA"/>
</dbReference>
<dbReference type="GO" id="GO:0016747">
    <property type="term" value="F:acyltransferase activity, transferring groups other than amino-acyl groups"/>
    <property type="evidence" value="ECO:0007669"/>
    <property type="project" value="InterPro"/>
</dbReference>
<feature type="domain" description="N-acetyltransferase" evidence="1">
    <location>
        <begin position="209"/>
        <end position="351"/>
    </location>
</feature>
<sequence length="415" mass="46528">MEAVFGKPGTSGNVNSLAFTPSFYKWLGRSAGSSNRIEIPNDAEVGEALRIASAHMVLAEATRIEAIRRRNATVFRVIRRGDNIAQWPFIAFLPLNTLGVEAMASGAFDGLCPDPSWIVEAGEAPLAIYVWLVYAPGRMVDGLRLLQALEEIGGGVSLFSRAVNPVSARIQESIGFLPATQFYPDAPSWALVIHPQQSIAPSRPRRPKIKVTIARTIEDVMRVFAVRSATYMSEQFATYEEEYDGNDFCATQLLGTIDGDPAGCARIRYFGDFAKLERLAVRREYRQTRLMFELVRACIDHCREKGFSKLYAHSRADLVPAWSRFGARLIEGKAPFWFADVEYREMYMDVEPTKDAIRFGADPMVLIRPEGVWNRPGPFEQLPKGGVANRAALIDLHARRLRRPDQMPRDAWDAR</sequence>
<dbReference type="AlphaFoldDB" id="A0A7W9AIV0"/>
<name>A0A7W9AIV0_9SPHN</name>
<organism evidence="2 3">
    <name type="scientific">Sphingobium boeckii</name>
    <dbReference type="NCBI Taxonomy" id="1082345"/>
    <lineage>
        <taxon>Bacteria</taxon>
        <taxon>Pseudomonadati</taxon>
        <taxon>Pseudomonadota</taxon>
        <taxon>Alphaproteobacteria</taxon>
        <taxon>Sphingomonadales</taxon>
        <taxon>Sphingomonadaceae</taxon>
        <taxon>Sphingobium</taxon>
    </lineage>
</organism>
<evidence type="ECO:0000259" key="1">
    <source>
        <dbReference type="PROSITE" id="PS51186"/>
    </source>
</evidence>
<dbReference type="PROSITE" id="PS51186">
    <property type="entry name" value="GNAT"/>
    <property type="match status" value="1"/>
</dbReference>
<dbReference type="RefSeq" id="WP_184018955.1">
    <property type="nucleotide sequence ID" value="NZ_JACIJC010000004.1"/>
</dbReference>
<dbReference type="Gene3D" id="3.40.630.30">
    <property type="match status" value="1"/>
</dbReference>
<gene>
    <name evidence="2" type="ORF">FHS49_002506</name>
</gene>
<accession>A0A7W9AIV0</accession>